<dbReference type="Pfam" id="PF00561">
    <property type="entry name" value="Abhydrolase_1"/>
    <property type="match status" value="1"/>
</dbReference>
<dbReference type="Proteomes" id="UP001596157">
    <property type="component" value="Unassembled WGS sequence"/>
</dbReference>
<dbReference type="GO" id="GO:0016787">
    <property type="term" value="F:hydrolase activity"/>
    <property type="evidence" value="ECO:0007669"/>
    <property type="project" value="UniProtKB-KW"/>
</dbReference>
<dbReference type="PANTHER" id="PTHR46331">
    <property type="entry name" value="VALACYCLOVIR HYDROLASE"/>
    <property type="match status" value="1"/>
</dbReference>
<organism evidence="2 3">
    <name type="scientific">Actinokineospora guangxiensis</name>
    <dbReference type="NCBI Taxonomy" id="1490288"/>
    <lineage>
        <taxon>Bacteria</taxon>
        <taxon>Bacillati</taxon>
        <taxon>Actinomycetota</taxon>
        <taxon>Actinomycetes</taxon>
        <taxon>Pseudonocardiales</taxon>
        <taxon>Pseudonocardiaceae</taxon>
        <taxon>Actinokineospora</taxon>
    </lineage>
</organism>
<accession>A0ABW0EJX6</accession>
<evidence type="ECO:0000313" key="2">
    <source>
        <dbReference type="EMBL" id="MFC5285815.1"/>
    </source>
</evidence>
<dbReference type="InterPro" id="IPR029058">
    <property type="entry name" value="AB_hydrolase_fold"/>
</dbReference>
<reference evidence="3" key="1">
    <citation type="journal article" date="2019" name="Int. J. Syst. Evol. Microbiol.">
        <title>The Global Catalogue of Microorganisms (GCM) 10K type strain sequencing project: providing services to taxonomists for standard genome sequencing and annotation.</title>
        <authorList>
            <consortium name="The Broad Institute Genomics Platform"/>
            <consortium name="The Broad Institute Genome Sequencing Center for Infectious Disease"/>
            <person name="Wu L."/>
            <person name="Ma J."/>
        </authorList>
    </citation>
    <scope>NUCLEOTIDE SEQUENCE [LARGE SCALE GENOMIC DNA]</scope>
    <source>
        <strain evidence="3">CCUG 59778</strain>
    </source>
</reference>
<gene>
    <name evidence="2" type="ORF">ACFPM7_02015</name>
</gene>
<dbReference type="PRINTS" id="PR00111">
    <property type="entry name" value="ABHYDROLASE"/>
</dbReference>
<name>A0ABW0EJX6_9PSEU</name>
<protein>
    <submittedName>
        <fullName evidence="2">Alpha/beta fold hydrolase</fullName>
    </submittedName>
</protein>
<keyword evidence="2" id="KW-0378">Hydrolase</keyword>
<sequence length="265" mass="27979">MTATALPATSGYAPVNGLGMYYEVHGAGDPLVLLHGAFSGIGTSFGELLPHLSRNRKVIAVEYQGHARTADIDRPLSYAAIAGDVVGLLEHLGIERADVLGYSAGGGVAIELAMRHPRSVRKVVLVSVTSTLEGCHPELMGGMDALTPEALAGSPFEEEYLHLAPRPEDFPVLVEKVKAMNLAWTGWSAADFAAIAAPAQIVIGDSDLARPEHAVEMFRLLGGGVFGDIHGLPACELAVVPGTTHVGITRRGEWLAPMVDSFLDR</sequence>
<dbReference type="PANTHER" id="PTHR46331:SF2">
    <property type="entry name" value="VALACYCLOVIR HYDROLASE"/>
    <property type="match status" value="1"/>
</dbReference>
<dbReference type="SUPFAM" id="SSF53474">
    <property type="entry name" value="alpha/beta-Hydrolases"/>
    <property type="match status" value="1"/>
</dbReference>
<evidence type="ECO:0000313" key="3">
    <source>
        <dbReference type="Proteomes" id="UP001596157"/>
    </source>
</evidence>
<keyword evidence="3" id="KW-1185">Reference proteome</keyword>
<proteinExistence type="predicted"/>
<dbReference type="InterPro" id="IPR000073">
    <property type="entry name" value="AB_hydrolase_1"/>
</dbReference>
<dbReference type="Gene3D" id="3.40.50.1820">
    <property type="entry name" value="alpha/beta hydrolase"/>
    <property type="match status" value="1"/>
</dbReference>
<comment type="caution">
    <text evidence="2">The sequence shown here is derived from an EMBL/GenBank/DDBJ whole genome shotgun (WGS) entry which is preliminary data.</text>
</comment>
<evidence type="ECO:0000259" key="1">
    <source>
        <dbReference type="Pfam" id="PF00561"/>
    </source>
</evidence>
<feature type="domain" description="AB hydrolase-1" evidence="1">
    <location>
        <begin position="30"/>
        <end position="131"/>
    </location>
</feature>
<dbReference type="RefSeq" id="WP_378243103.1">
    <property type="nucleotide sequence ID" value="NZ_JBHSKF010000001.1"/>
</dbReference>
<dbReference type="EMBL" id="JBHSKF010000001">
    <property type="protein sequence ID" value="MFC5285815.1"/>
    <property type="molecule type" value="Genomic_DNA"/>
</dbReference>